<sequence length="133" mass="13882">MEHAGERGQPGNVLVDGGRLSAVIDFGCLGLGDPAVDLIAAWHLLPAGAREDFRAAVGADDAAWARGRGWALSVALLELSCYRTGNPRMAALARHVIGEVTDDRLGGGAPRRSTTVSGRRPACGPTRRSAGPW</sequence>
<accession>A0ABN0ZVE2</accession>
<keyword evidence="4" id="KW-1185">Reference proteome</keyword>
<protein>
    <recommendedName>
        <fullName evidence="2">Aminoglycoside phosphotransferase domain-containing protein</fullName>
    </recommendedName>
</protein>
<dbReference type="SUPFAM" id="SSF56112">
    <property type="entry name" value="Protein kinase-like (PK-like)"/>
    <property type="match status" value="1"/>
</dbReference>
<dbReference type="InterPro" id="IPR002575">
    <property type="entry name" value="Aminoglycoside_PTrfase"/>
</dbReference>
<dbReference type="Pfam" id="PF01636">
    <property type="entry name" value="APH"/>
    <property type="match status" value="1"/>
</dbReference>
<name>A0ABN0ZVE2_9ACTN</name>
<dbReference type="EMBL" id="BAAABY010000016">
    <property type="protein sequence ID" value="GAA0459053.1"/>
    <property type="molecule type" value="Genomic_DNA"/>
</dbReference>
<evidence type="ECO:0000313" key="4">
    <source>
        <dbReference type="Proteomes" id="UP001500909"/>
    </source>
</evidence>
<feature type="region of interest" description="Disordered" evidence="1">
    <location>
        <begin position="103"/>
        <end position="133"/>
    </location>
</feature>
<evidence type="ECO:0000313" key="3">
    <source>
        <dbReference type="EMBL" id="GAA0459053.1"/>
    </source>
</evidence>
<comment type="caution">
    <text evidence="3">The sequence shown here is derived from an EMBL/GenBank/DDBJ whole genome shotgun (WGS) entry which is preliminary data.</text>
</comment>
<dbReference type="Proteomes" id="UP001500909">
    <property type="component" value="Unassembled WGS sequence"/>
</dbReference>
<organism evidence="3 4">
    <name type="scientific">Streptomyces olivaceiscleroticus</name>
    <dbReference type="NCBI Taxonomy" id="68245"/>
    <lineage>
        <taxon>Bacteria</taxon>
        <taxon>Bacillati</taxon>
        <taxon>Actinomycetota</taxon>
        <taxon>Actinomycetes</taxon>
        <taxon>Kitasatosporales</taxon>
        <taxon>Streptomycetaceae</taxon>
        <taxon>Streptomyces</taxon>
    </lineage>
</organism>
<reference evidence="3 4" key="1">
    <citation type="journal article" date="2019" name="Int. J. Syst. Evol. Microbiol.">
        <title>The Global Catalogue of Microorganisms (GCM) 10K type strain sequencing project: providing services to taxonomists for standard genome sequencing and annotation.</title>
        <authorList>
            <consortium name="The Broad Institute Genomics Platform"/>
            <consortium name="The Broad Institute Genome Sequencing Center for Infectious Disease"/>
            <person name="Wu L."/>
            <person name="Ma J."/>
        </authorList>
    </citation>
    <scope>NUCLEOTIDE SEQUENCE [LARGE SCALE GENOMIC DNA]</scope>
    <source>
        <strain evidence="3 4">JCM 4805</strain>
    </source>
</reference>
<dbReference type="Gene3D" id="3.90.1200.10">
    <property type="match status" value="1"/>
</dbReference>
<dbReference type="InterPro" id="IPR011009">
    <property type="entry name" value="Kinase-like_dom_sf"/>
</dbReference>
<feature type="domain" description="Aminoglycoside phosphotransferase" evidence="2">
    <location>
        <begin position="10"/>
        <end position="70"/>
    </location>
</feature>
<gene>
    <name evidence="3" type="ORF">GCM10010361_23810</name>
</gene>
<evidence type="ECO:0000256" key="1">
    <source>
        <dbReference type="SAM" id="MobiDB-lite"/>
    </source>
</evidence>
<evidence type="ECO:0000259" key="2">
    <source>
        <dbReference type="Pfam" id="PF01636"/>
    </source>
</evidence>
<proteinExistence type="predicted"/>